<dbReference type="GO" id="GO:0050568">
    <property type="term" value="F:protein-glutamine glutaminase activity"/>
    <property type="evidence" value="ECO:0007669"/>
    <property type="project" value="UniProtKB-UniRule"/>
</dbReference>
<dbReference type="RefSeq" id="WP_132768337.1">
    <property type="nucleotide sequence ID" value="NZ_SMAB01000007.1"/>
</dbReference>
<accession>A0A4R3KJS4</accession>
<name>A0A4R3KJS4_9BACI</name>
<dbReference type="InterPro" id="IPR011324">
    <property type="entry name" value="Cytotoxic_necrot_fac-like_cat"/>
</dbReference>
<dbReference type="AlphaFoldDB" id="A0A4R3KJS4"/>
<comment type="similarity">
    <text evidence="3">Belongs to the CheD family.</text>
</comment>
<dbReference type="Gene3D" id="3.30.1330.200">
    <property type="match status" value="1"/>
</dbReference>
<dbReference type="Proteomes" id="UP000295788">
    <property type="component" value="Unassembled WGS sequence"/>
</dbReference>
<comment type="catalytic activity">
    <reaction evidence="3">
        <text>L-glutaminyl-[protein] + H2O = L-glutamyl-[protein] + NH4(+)</text>
        <dbReference type="Rhea" id="RHEA:16441"/>
        <dbReference type="Rhea" id="RHEA-COMP:10207"/>
        <dbReference type="Rhea" id="RHEA-COMP:10208"/>
        <dbReference type="ChEBI" id="CHEBI:15377"/>
        <dbReference type="ChEBI" id="CHEBI:28938"/>
        <dbReference type="ChEBI" id="CHEBI:29973"/>
        <dbReference type="ChEBI" id="CHEBI:30011"/>
        <dbReference type="EC" id="3.5.1.44"/>
    </reaction>
</comment>
<dbReference type="OrthoDB" id="9807202at2"/>
<dbReference type="EC" id="3.5.1.44" evidence="3"/>
<evidence type="ECO:0000256" key="3">
    <source>
        <dbReference type="HAMAP-Rule" id="MF_01440"/>
    </source>
</evidence>
<dbReference type="PANTHER" id="PTHR35147:SF1">
    <property type="entry name" value="CHEMORECEPTOR GLUTAMINE DEAMIDASE CHED-RELATED"/>
    <property type="match status" value="1"/>
</dbReference>
<organism evidence="4 5">
    <name type="scientific">Tepidibacillus fermentans</name>
    <dbReference type="NCBI Taxonomy" id="1281767"/>
    <lineage>
        <taxon>Bacteria</taxon>
        <taxon>Bacillati</taxon>
        <taxon>Bacillota</taxon>
        <taxon>Bacilli</taxon>
        <taxon>Bacillales</taxon>
        <taxon>Bacillaceae</taxon>
        <taxon>Tepidibacillus</taxon>
    </lineage>
</organism>
<dbReference type="CDD" id="cd16352">
    <property type="entry name" value="CheD"/>
    <property type="match status" value="1"/>
</dbReference>
<dbReference type="EMBL" id="SMAB01000007">
    <property type="protein sequence ID" value="TCS82962.1"/>
    <property type="molecule type" value="Genomic_DNA"/>
</dbReference>
<comment type="caution">
    <text evidence="4">The sequence shown here is derived from an EMBL/GenBank/DDBJ whole genome shotgun (WGS) entry which is preliminary data.</text>
</comment>
<keyword evidence="5" id="KW-1185">Reference proteome</keyword>
<dbReference type="Pfam" id="PF03975">
    <property type="entry name" value="CheD"/>
    <property type="match status" value="1"/>
</dbReference>
<dbReference type="GO" id="GO:0006935">
    <property type="term" value="P:chemotaxis"/>
    <property type="evidence" value="ECO:0007669"/>
    <property type="project" value="UniProtKB-UniRule"/>
</dbReference>
<evidence type="ECO:0000256" key="1">
    <source>
        <dbReference type="ARBA" id="ARBA00022500"/>
    </source>
</evidence>
<dbReference type="SUPFAM" id="SSF64438">
    <property type="entry name" value="CNF1/YfiH-like putative cysteine hydrolases"/>
    <property type="match status" value="1"/>
</dbReference>
<dbReference type="PANTHER" id="PTHR35147">
    <property type="entry name" value="CHEMORECEPTOR GLUTAMINE DEAMIDASE CHED-RELATED"/>
    <property type="match status" value="1"/>
</dbReference>
<dbReference type="InterPro" id="IPR005659">
    <property type="entry name" value="Chemorcpt_Glu_NH3ase_CheD"/>
</dbReference>
<keyword evidence="1 3" id="KW-0145">Chemotaxis</keyword>
<dbReference type="InterPro" id="IPR038592">
    <property type="entry name" value="CheD-like_sf"/>
</dbReference>
<gene>
    <name evidence="3" type="primary">cheD</name>
    <name evidence="4" type="ORF">EDD72_10745</name>
</gene>
<dbReference type="HAMAP" id="MF_01440">
    <property type="entry name" value="CheD"/>
    <property type="match status" value="1"/>
</dbReference>
<evidence type="ECO:0000313" key="5">
    <source>
        <dbReference type="Proteomes" id="UP000295788"/>
    </source>
</evidence>
<reference evidence="4 5" key="1">
    <citation type="submission" date="2019-03" db="EMBL/GenBank/DDBJ databases">
        <title>Genomic Encyclopedia of Type Strains, Phase IV (KMG-IV): sequencing the most valuable type-strain genomes for metagenomic binning, comparative biology and taxonomic classification.</title>
        <authorList>
            <person name="Goeker M."/>
        </authorList>
    </citation>
    <scope>NUCLEOTIDE SEQUENCE [LARGE SCALE GENOMIC DNA]</scope>
    <source>
        <strain evidence="4 5">DSM 23802</strain>
    </source>
</reference>
<evidence type="ECO:0000256" key="2">
    <source>
        <dbReference type="ARBA" id="ARBA00022801"/>
    </source>
</evidence>
<protein>
    <recommendedName>
        <fullName evidence="3">Probable chemoreceptor glutamine deamidase CheD</fullName>
        <ecNumber evidence="3">3.5.1.44</ecNumber>
    </recommendedName>
</protein>
<sequence>MTNVIKVGMADLNTVTAPNRIRTTGLGSCVGIVLYDPVTRIGGMAHIMLPSSEMVRVGKINKAKYADTAIPLLLDEMTNLGAKKGLIIAKIAGGAQMFQFQSQNDMMRIGPRNVEATKETLKKLGISIVAEDTGGNFGRTIELDTLSGILYIRTVNKGVQEI</sequence>
<keyword evidence="2 3" id="KW-0378">Hydrolase</keyword>
<proteinExistence type="inferred from homology"/>
<comment type="function">
    <text evidence="3">Probably deamidates glutamine residues to glutamate on methyl-accepting chemotaxis receptors (MCPs), playing an important role in chemotaxis.</text>
</comment>
<evidence type="ECO:0000313" key="4">
    <source>
        <dbReference type="EMBL" id="TCS82962.1"/>
    </source>
</evidence>